<keyword evidence="6" id="KW-1185">Reference proteome</keyword>
<gene>
    <name evidence="5" type="ORF">C1I91_21445</name>
</gene>
<name>A0A3R5QW24_9CLOT</name>
<keyword evidence="2" id="KW-0413">Isomerase</keyword>
<dbReference type="SUPFAM" id="SSF53254">
    <property type="entry name" value="Phosphoglycerate mutase-like"/>
    <property type="match status" value="1"/>
</dbReference>
<dbReference type="Proteomes" id="UP000286268">
    <property type="component" value="Chromosome"/>
</dbReference>
<dbReference type="PANTHER" id="PTHR48100:SF1">
    <property type="entry name" value="HISTIDINE PHOSPHATASE FAMILY PROTEIN-RELATED"/>
    <property type="match status" value="1"/>
</dbReference>
<dbReference type="Gene3D" id="3.40.50.1240">
    <property type="entry name" value="Phosphoglycerate mutase-like"/>
    <property type="match status" value="1"/>
</dbReference>
<dbReference type="GO" id="GO:0005737">
    <property type="term" value="C:cytoplasm"/>
    <property type="evidence" value="ECO:0007669"/>
    <property type="project" value="TreeGrafter"/>
</dbReference>
<feature type="active site" description="Proton donor/acceptor" evidence="3">
    <location>
        <position position="82"/>
    </location>
</feature>
<evidence type="ECO:0000256" key="2">
    <source>
        <dbReference type="ARBA" id="ARBA00023235"/>
    </source>
</evidence>
<reference evidence="5 6" key="1">
    <citation type="submission" date="2018-01" db="EMBL/GenBank/DDBJ databases">
        <title>Genome Sequencing and Assembly of Anaerobacter polyendosporus strain CT4.</title>
        <authorList>
            <person name="Tachaapaikoon C."/>
            <person name="Sutheeworapong S."/>
            <person name="Jenjaroenpun P."/>
            <person name="Wongsurawat T."/>
            <person name="Nookeaw I."/>
            <person name="Cheawchanlertfa P."/>
            <person name="Kosugi A."/>
            <person name="Cheevadhanarak S."/>
            <person name="Ratanakhanokchai K."/>
        </authorList>
    </citation>
    <scope>NUCLEOTIDE SEQUENCE [LARGE SCALE GENOMIC DNA]</scope>
    <source>
        <strain evidence="5 6">CT4</strain>
    </source>
</reference>
<evidence type="ECO:0000256" key="1">
    <source>
        <dbReference type="ARBA" id="ARBA00023152"/>
    </source>
</evidence>
<dbReference type="PROSITE" id="PS00175">
    <property type="entry name" value="PG_MUTASE"/>
    <property type="match status" value="1"/>
</dbReference>
<evidence type="ECO:0000256" key="4">
    <source>
        <dbReference type="PIRSR" id="PIRSR613078-2"/>
    </source>
</evidence>
<dbReference type="InterPro" id="IPR029033">
    <property type="entry name" value="His_PPase_superfam"/>
</dbReference>
<dbReference type="PANTHER" id="PTHR48100">
    <property type="entry name" value="BROAD-SPECIFICITY PHOSPHATASE YOR283W-RELATED"/>
    <property type="match status" value="1"/>
</dbReference>
<keyword evidence="1" id="KW-0324">Glycolysis</keyword>
<feature type="binding site" evidence="4">
    <location>
        <begin position="9"/>
        <end position="16"/>
    </location>
    <ligand>
        <name>substrate</name>
    </ligand>
</feature>
<feature type="active site" description="Tele-phosphohistidine intermediate" evidence="3">
    <location>
        <position position="10"/>
    </location>
</feature>
<dbReference type="KEGG" id="cmah:C1I91_21445"/>
<feature type="binding site" evidence="4">
    <location>
        <position position="58"/>
    </location>
    <ligand>
        <name>substrate</name>
    </ligand>
</feature>
<dbReference type="CDD" id="cd07067">
    <property type="entry name" value="HP_PGM_like"/>
    <property type="match status" value="1"/>
</dbReference>
<evidence type="ECO:0000256" key="3">
    <source>
        <dbReference type="PIRSR" id="PIRSR613078-1"/>
    </source>
</evidence>
<dbReference type="RefSeq" id="WP_128214702.1">
    <property type="nucleotide sequence ID" value="NZ_CP025746.1"/>
</dbReference>
<dbReference type="AlphaFoldDB" id="A0A3R5QW24"/>
<dbReference type="InterPro" id="IPR001345">
    <property type="entry name" value="PG/BPGM_mutase_AS"/>
</dbReference>
<accession>A0A3R5QW24</accession>
<dbReference type="SMART" id="SM00855">
    <property type="entry name" value="PGAM"/>
    <property type="match status" value="1"/>
</dbReference>
<dbReference type="OrthoDB" id="9781415at2"/>
<protein>
    <submittedName>
        <fullName evidence="5">Histidine phosphatase family protein</fullName>
    </submittedName>
</protein>
<dbReference type="InterPro" id="IPR050275">
    <property type="entry name" value="PGM_Phosphatase"/>
</dbReference>
<dbReference type="EMBL" id="CP025746">
    <property type="protein sequence ID" value="QAA33982.1"/>
    <property type="molecule type" value="Genomic_DNA"/>
</dbReference>
<sequence length="203" mass="23069">MKTTLYLVRHGETKWNTEGRFQGCIDIELSDNGMVQAKKLKERLKDSFDIVYTSPLMRAKKTAETICEGTAITPIEEFNLREINFGDWEGLTLTEIKETYSQEFLKWREDELVGPICGGELSIKAACDRAKKAVLKIVEENQSSKIVIVAHGGIIKAALIGLFDWKMTMYHKLLLGNTSINELSFNEIFEPRIVSVNDLNHLK</sequence>
<evidence type="ECO:0000313" key="6">
    <source>
        <dbReference type="Proteomes" id="UP000286268"/>
    </source>
</evidence>
<dbReference type="GO" id="GO:0016791">
    <property type="term" value="F:phosphatase activity"/>
    <property type="evidence" value="ECO:0007669"/>
    <property type="project" value="TreeGrafter"/>
</dbReference>
<dbReference type="Pfam" id="PF00300">
    <property type="entry name" value="His_Phos_1"/>
    <property type="match status" value="1"/>
</dbReference>
<organism evidence="5 6">
    <name type="scientific">Clostridium manihotivorum</name>
    <dbReference type="NCBI Taxonomy" id="2320868"/>
    <lineage>
        <taxon>Bacteria</taxon>
        <taxon>Bacillati</taxon>
        <taxon>Bacillota</taxon>
        <taxon>Clostridia</taxon>
        <taxon>Eubacteriales</taxon>
        <taxon>Clostridiaceae</taxon>
        <taxon>Clostridium</taxon>
    </lineage>
</organism>
<evidence type="ECO:0000313" key="5">
    <source>
        <dbReference type="EMBL" id="QAA33982.1"/>
    </source>
</evidence>
<proteinExistence type="predicted"/>
<dbReference type="InterPro" id="IPR013078">
    <property type="entry name" value="His_Pase_superF_clade-1"/>
</dbReference>